<keyword evidence="1" id="KW-0812">Transmembrane</keyword>
<dbReference type="eggNOG" id="ENOG502Z81B">
    <property type="taxonomic scope" value="Bacteria"/>
</dbReference>
<dbReference type="EMBL" id="ABYO01000009">
    <property type="protein sequence ID" value="EEI87319.1"/>
    <property type="molecule type" value="Genomic_DNA"/>
</dbReference>
<dbReference type="STRING" id="525254.HMPREF0072_0122"/>
<keyword evidence="1" id="KW-0472">Membrane</keyword>
<proteinExistence type="predicted"/>
<comment type="caution">
    <text evidence="2">The sequence shown here is derived from an EMBL/GenBank/DDBJ whole genome shotgun (WGS) entry which is preliminary data.</text>
</comment>
<dbReference type="AlphaFoldDB" id="C2BCQ2"/>
<organism evidence="2 3">
    <name type="scientific">Anaerococcus lactolyticus ATCC 51172</name>
    <dbReference type="NCBI Taxonomy" id="525254"/>
    <lineage>
        <taxon>Bacteria</taxon>
        <taxon>Bacillati</taxon>
        <taxon>Bacillota</taxon>
        <taxon>Tissierellia</taxon>
        <taxon>Tissierellales</taxon>
        <taxon>Peptoniphilaceae</taxon>
        <taxon>Anaerococcus</taxon>
    </lineage>
</organism>
<evidence type="ECO:0000256" key="1">
    <source>
        <dbReference type="SAM" id="Phobius"/>
    </source>
</evidence>
<dbReference type="Proteomes" id="UP000005984">
    <property type="component" value="Unassembled WGS sequence"/>
</dbReference>
<reference evidence="2 3" key="1">
    <citation type="submission" date="2008-10" db="EMBL/GenBank/DDBJ databases">
        <authorList>
            <person name="Qin X."/>
            <person name="Bachman B."/>
            <person name="Battles P."/>
            <person name="Bell A."/>
            <person name="Bess C."/>
            <person name="Bickham C."/>
            <person name="Chaboub L."/>
            <person name="Chen D."/>
            <person name="Coyle M."/>
            <person name="Deiros D.R."/>
            <person name="Dinh H."/>
            <person name="Forbes L."/>
            <person name="Fowler G."/>
            <person name="Francisco L."/>
            <person name="Fu Q."/>
            <person name="Gubbala S."/>
            <person name="Hale W."/>
            <person name="Han Y."/>
            <person name="Hemphill L."/>
            <person name="Highlander S.K."/>
            <person name="Hirani K."/>
            <person name="Hogues M."/>
            <person name="Jackson L."/>
            <person name="Jakkamsetti A."/>
            <person name="Javaid M."/>
            <person name="Jiang H."/>
            <person name="Korchina V."/>
            <person name="Kovar C."/>
            <person name="Lara F."/>
            <person name="Lee S."/>
            <person name="Mata R."/>
            <person name="Mathew T."/>
            <person name="Moen C."/>
            <person name="Morales K."/>
            <person name="Munidasa M."/>
            <person name="Nazareth L."/>
            <person name="Ngo R."/>
            <person name="Nguyen L."/>
            <person name="Okwuonu G."/>
            <person name="Ongeri F."/>
            <person name="Patil S."/>
            <person name="Petrosino J."/>
            <person name="Pham C."/>
            <person name="Pham P."/>
            <person name="Pu L.-L."/>
            <person name="Puazo M."/>
            <person name="Raj R."/>
            <person name="Reid J."/>
            <person name="Rouhana J."/>
            <person name="Saada N."/>
            <person name="Shang Y."/>
            <person name="Simmons D."/>
            <person name="Thornton R."/>
            <person name="Warren J."/>
            <person name="Weissenberger G."/>
            <person name="Zhang J."/>
            <person name="Zhang L."/>
            <person name="Zhou C."/>
            <person name="Zhu D."/>
            <person name="Muzny D."/>
            <person name="Worley K."/>
            <person name="Gibbs R."/>
        </authorList>
    </citation>
    <scope>NUCLEOTIDE SEQUENCE [LARGE SCALE GENOMIC DNA]</scope>
    <source>
        <strain evidence="2 3">ATCC 51172</strain>
    </source>
</reference>
<feature type="transmembrane region" description="Helical" evidence="1">
    <location>
        <begin position="49"/>
        <end position="65"/>
    </location>
</feature>
<name>C2BCQ2_9FIRM</name>
<accession>C2BCQ2</accession>
<sequence>MGNKEWGSIGTNYIRGLFALGLQGLFLLICVGIYAVLVKTLNISDIHKSIFELLGYTLILGITMMKSGSIAKSILNAH</sequence>
<protein>
    <submittedName>
        <fullName evidence="2">Uncharacterized protein</fullName>
    </submittedName>
</protein>
<evidence type="ECO:0000313" key="2">
    <source>
        <dbReference type="EMBL" id="EEI87319.1"/>
    </source>
</evidence>
<evidence type="ECO:0000313" key="3">
    <source>
        <dbReference type="Proteomes" id="UP000005984"/>
    </source>
</evidence>
<dbReference type="HOGENOM" id="CLU_159213_0_0_9"/>
<feature type="transmembrane region" description="Helical" evidence="1">
    <location>
        <begin position="12"/>
        <end position="37"/>
    </location>
</feature>
<gene>
    <name evidence="2" type="ORF">HMPREF0072_0122</name>
</gene>
<keyword evidence="1" id="KW-1133">Transmembrane helix</keyword>
<keyword evidence="3" id="KW-1185">Reference proteome</keyword>